<dbReference type="AlphaFoldDB" id="A0A7J7IE30"/>
<feature type="compositionally biased region" description="Low complexity" evidence="1">
    <location>
        <begin position="110"/>
        <end position="122"/>
    </location>
</feature>
<accession>A0A7J7IE30</accession>
<comment type="caution">
    <text evidence="2">The sequence shown here is derived from an EMBL/GenBank/DDBJ whole genome shotgun (WGS) entry which is preliminary data.</text>
</comment>
<evidence type="ECO:0000256" key="1">
    <source>
        <dbReference type="SAM" id="MobiDB-lite"/>
    </source>
</evidence>
<proteinExistence type="predicted"/>
<name>A0A7J7IE30_9RHOD</name>
<dbReference type="OrthoDB" id="10501943at2759"/>
<reference evidence="2 3" key="1">
    <citation type="journal article" date="2020" name="J. Phycol.">
        <title>Comparative genome analysis reveals Cyanidiococcus gen. nov., a new extremophilic red algal genus sister to Cyanidioschyzon (Cyanidioschyzonaceae, Rhodophyta).</title>
        <authorList>
            <person name="Liu S.-L."/>
            <person name="Chiang Y.-R."/>
            <person name="Yoon H.S."/>
            <person name="Fu H.-Y."/>
        </authorList>
    </citation>
    <scope>NUCLEOTIDE SEQUENCE [LARGE SCALE GENOMIC DNA]</scope>
    <source>
        <strain evidence="2 3">THAL066</strain>
    </source>
</reference>
<organism evidence="2 3">
    <name type="scientific">Cyanidiococcus yangmingshanensis</name>
    <dbReference type="NCBI Taxonomy" id="2690220"/>
    <lineage>
        <taxon>Eukaryota</taxon>
        <taxon>Rhodophyta</taxon>
        <taxon>Bangiophyceae</taxon>
        <taxon>Cyanidiales</taxon>
        <taxon>Cyanidiaceae</taxon>
        <taxon>Cyanidiococcus</taxon>
    </lineage>
</organism>
<protein>
    <submittedName>
        <fullName evidence="2">Uncharacterized protein</fullName>
    </submittedName>
</protein>
<sequence>MTLRLYRAIWRRLRAVTTDRDLISARQRALRACFEGRQVESVEADTELMRQKAMLQALAEDVLQWQSFVDELVRLHELYGIAKADETDESGRRWQQQVRERAAAQCGLQLPGASPTASSSSTSRRKLKRC</sequence>
<dbReference type="EMBL" id="VWRR01000015">
    <property type="protein sequence ID" value="KAF6001346.1"/>
    <property type="molecule type" value="Genomic_DNA"/>
</dbReference>
<gene>
    <name evidence="2" type="ORF">F1559_003572</name>
</gene>
<feature type="region of interest" description="Disordered" evidence="1">
    <location>
        <begin position="109"/>
        <end position="130"/>
    </location>
</feature>
<dbReference type="Proteomes" id="UP000530660">
    <property type="component" value="Unassembled WGS sequence"/>
</dbReference>
<keyword evidence="3" id="KW-1185">Reference proteome</keyword>
<evidence type="ECO:0000313" key="3">
    <source>
        <dbReference type="Proteomes" id="UP000530660"/>
    </source>
</evidence>
<evidence type="ECO:0000313" key="2">
    <source>
        <dbReference type="EMBL" id="KAF6001346.1"/>
    </source>
</evidence>